<evidence type="ECO:0000313" key="4">
    <source>
        <dbReference type="EMBL" id="CAG2144245.1"/>
    </source>
</evidence>
<keyword evidence="5" id="KW-1185">Reference proteome</keyword>
<evidence type="ECO:0000256" key="2">
    <source>
        <dbReference type="ARBA" id="ARBA00022898"/>
    </source>
</evidence>
<dbReference type="NCBIfam" id="NF007989">
    <property type="entry name" value="PRK10717.1"/>
    <property type="match status" value="1"/>
</dbReference>
<evidence type="ECO:0000259" key="3">
    <source>
        <dbReference type="Pfam" id="PF00291"/>
    </source>
</evidence>
<reference evidence="4 5" key="1">
    <citation type="submission" date="2021-03" db="EMBL/GenBank/DDBJ databases">
        <authorList>
            <person name="Peeters C."/>
        </authorList>
    </citation>
    <scope>NUCLEOTIDE SEQUENCE [LARGE SCALE GENOMIC DNA]</scope>
    <source>
        <strain evidence="4 5">LMG 26411</strain>
    </source>
</reference>
<accession>A0ABM8TGH2</accession>
<dbReference type="Proteomes" id="UP000672657">
    <property type="component" value="Unassembled WGS sequence"/>
</dbReference>
<dbReference type="CDD" id="cd01561">
    <property type="entry name" value="CBS_like"/>
    <property type="match status" value="1"/>
</dbReference>
<keyword evidence="2" id="KW-0663">Pyridoxal phosphate</keyword>
<dbReference type="RefSeq" id="WP_211953613.1">
    <property type="nucleotide sequence ID" value="NZ_CAJPVI010000013.1"/>
</dbReference>
<evidence type="ECO:0000256" key="1">
    <source>
        <dbReference type="ARBA" id="ARBA00001933"/>
    </source>
</evidence>
<dbReference type="InterPro" id="IPR001216">
    <property type="entry name" value="P-phosphate_BS"/>
</dbReference>
<dbReference type="SUPFAM" id="SSF53686">
    <property type="entry name" value="Tryptophan synthase beta subunit-like PLP-dependent enzymes"/>
    <property type="match status" value="1"/>
</dbReference>
<dbReference type="InterPro" id="IPR001926">
    <property type="entry name" value="TrpB-like_PALP"/>
</dbReference>
<comment type="cofactor">
    <cofactor evidence="1">
        <name>pyridoxal 5'-phosphate</name>
        <dbReference type="ChEBI" id="CHEBI:597326"/>
    </cofactor>
</comment>
<protein>
    <submittedName>
        <fullName evidence="4">Cystathionine beta-synthase</fullName>
        <ecNumber evidence="4">4.2.1.22</ecNumber>
    </submittedName>
</protein>
<organism evidence="4 5">
    <name type="scientific">Cupriavidus numazuensis</name>
    <dbReference type="NCBI Taxonomy" id="221992"/>
    <lineage>
        <taxon>Bacteria</taxon>
        <taxon>Pseudomonadati</taxon>
        <taxon>Pseudomonadota</taxon>
        <taxon>Betaproteobacteria</taxon>
        <taxon>Burkholderiales</taxon>
        <taxon>Burkholderiaceae</taxon>
        <taxon>Cupriavidus</taxon>
    </lineage>
</organism>
<proteinExistence type="predicted"/>
<dbReference type="PROSITE" id="PS00901">
    <property type="entry name" value="CYS_SYNTHASE"/>
    <property type="match status" value="1"/>
</dbReference>
<dbReference type="EMBL" id="CAJPVI010000013">
    <property type="protein sequence ID" value="CAG2144245.1"/>
    <property type="molecule type" value="Genomic_DNA"/>
</dbReference>
<sequence length="334" mass="35771">MDVRDGFVGTVGHTPLIRLGGLSAETGCDIYGKAEFLNPGGSVKDRAALYIIRDAERRGTLRPGGTVVEGTAGNTGIGLAHICAARGYRCIVVIPDTQSPEKMERLRMLGAEVRAVPAKPYADPDNYQKIAGRLAQETANAIWANQFDNLANRQAHYETTGPEIWHDAAGRIDAFVCATGTGGSLAGVSRFLKEHGPHVRIVLADPYGSSLYNFVKHRELKSEGNSITEGIGSSRITANLQDTVIDDAVRVDDKTCVDMVYRLLREEGLFLGGSTGINVAAAVALAREMGPGHTIVTLLCDRGDLYFGRLFNQDWLAGKGLAPAPFARVVPHAG</sequence>
<dbReference type="Gene3D" id="3.40.50.1100">
    <property type="match status" value="2"/>
</dbReference>
<dbReference type="InterPro" id="IPR036052">
    <property type="entry name" value="TrpB-like_PALP_sf"/>
</dbReference>
<keyword evidence="4" id="KW-0456">Lyase</keyword>
<dbReference type="PANTHER" id="PTHR10314">
    <property type="entry name" value="CYSTATHIONINE BETA-SYNTHASE"/>
    <property type="match status" value="1"/>
</dbReference>
<dbReference type="GO" id="GO:0004122">
    <property type="term" value="F:cystathionine beta-synthase activity"/>
    <property type="evidence" value="ECO:0007669"/>
    <property type="project" value="UniProtKB-EC"/>
</dbReference>
<gene>
    <name evidence="4" type="primary">cbs</name>
    <name evidence="4" type="ORF">LMG26411_02535</name>
</gene>
<comment type="caution">
    <text evidence="4">The sequence shown here is derived from an EMBL/GenBank/DDBJ whole genome shotgun (WGS) entry which is preliminary data.</text>
</comment>
<name>A0ABM8TGH2_9BURK</name>
<evidence type="ECO:0000313" key="5">
    <source>
        <dbReference type="Proteomes" id="UP000672657"/>
    </source>
</evidence>
<feature type="domain" description="Tryptophan synthase beta chain-like PALP" evidence="3">
    <location>
        <begin position="10"/>
        <end position="301"/>
    </location>
</feature>
<dbReference type="EC" id="4.2.1.22" evidence="4"/>
<dbReference type="InterPro" id="IPR050214">
    <property type="entry name" value="Cys_Synth/Cystath_Beta-Synth"/>
</dbReference>
<dbReference type="Pfam" id="PF00291">
    <property type="entry name" value="PALP"/>
    <property type="match status" value="1"/>
</dbReference>